<evidence type="ECO:0000313" key="6">
    <source>
        <dbReference type="EMBL" id="TSP13387.1"/>
    </source>
</evidence>
<dbReference type="EMBL" id="VCIZ01000003">
    <property type="protein sequence ID" value="TSP13387.1"/>
    <property type="molecule type" value="Genomic_DNA"/>
</dbReference>
<dbReference type="Proteomes" id="UP000318943">
    <property type="component" value="Unassembled WGS sequence"/>
</dbReference>
<dbReference type="PRINTS" id="PR00039">
    <property type="entry name" value="HTHLYSR"/>
</dbReference>
<keyword evidence="3" id="KW-0238">DNA-binding</keyword>
<dbReference type="Gene3D" id="3.40.190.10">
    <property type="entry name" value="Periplasmic binding protein-like II"/>
    <property type="match status" value="2"/>
</dbReference>
<feature type="domain" description="HTH lysR-type" evidence="5">
    <location>
        <begin position="2"/>
        <end position="59"/>
    </location>
</feature>
<dbReference type="KEGG" id="ccam:M5D45_21480"/>
<proteinExistence type="inferred from homology"/>
<keyword evidence="2" id="KW-0805">Transcription regulation</keyword>
<reference evidence="7" key="2">
    <citation type="journal article" date="2022" name="Microbiol. Resour. Announc.">
        <title>Genome Sequence of Cupriavidus campinensis Strain G5, a Member of a Bacterial Consortium Capable of Polyethylene Degradation.</title>
        <authorList>
            <person name="Schneider B."/>
            <person name="Pfeiffer F."/>
            <person name="Dyall-Smith M."/>
            <person name="Kunte H.J."/>
        </authorList>
    </citation>
    <scope>NUCLEOTIDE SEQUENCE</scope>
    <source>
        <strain evidence="7">G5</strain>
    </source>
</reference>
<dbReference type="InterPro" id="IPR050176">
    <property type="entry name" value="LTTR"/>
</dbReference>
<dbReference type="FunFam" id="1.10.10.10:FF:000001">
    <property type="entry name" value="LysR family transcriptional regulator"/>
    <property type="match status" value="1"/>
</dbReference>
<sequence length="285" mass="30854">MLNPVWIQTFATVATARSFTDAGRQLGLSQSSVSDHIRRLEDSVGRRLFIRDTHSLRLTADGEALLVHARLILEALARAESQFSAPRLQGRVRLGTSDDLAQGPLPNVLAAFRDTHPDVELEITIGMTGKLYELVDAGMLDLMIGKRREGDRRGVSLFRGPLEWLARPGTVIDVRQPLPLILVNEPSVTRSIVLATLAKAGWPWRVVCASSSHSGCIAAARGGLGITVRAQALAGRGLVPPVNSQELPALPEVEFISLAAGRLSEPAETLLTLLRKSDLRASRTD</sequence>
<gene>
    <name evidence="6" type="ORF">FGG12_06990</name>
    <name evidence="7" type="ORF">M5D45_21480</name>
</gene>
<reference evidence="6 8" key="1">
    <citation type="submission" date="2019-05" db="EMBL/GenBank/DDBJ databases">
        <title>Whole genome sequence analysis of Cupriavidus campinensis S14E4C strain.</title>
        <authorList>
            <person name="Abbaszade G."/>
            <person name="Szabo A."/>
            <person name="Toumi M."/>
            <person name="Toth E."/>
        </authorList>
    </citation>
    <scope>NUCLEOTIDE SEQUENCE [LARGE SCALE GENOMIC DNA]</scope>
    <source>
        <strain evidence="6 8">S14E4C</strain>
    </source>
</reference>
<evidence type="ECO:0000256" key="4">
    <source>
        <dbReference type="ARBA" id="ARBA00023163"/>
    </source>
</evidence>
<evidence type="ECO:0000259" key="5">
    <source>
        <dbReference type="PROSITE" id="PS50931"/>
    </source>
</evidence>
<evidence type="ECO:0000256" key="3">
    <source>
        <dbReference type="ARBA" id="ARBA00023125"/>
    </source>
</evidence>
<evidence type="ECO:0000313" key="9">
    <source>
        <dbReference type="Proteomes" id="UP001056132"/>
    </source>
</evidence>
<comment type="similarity">
    <text evidence="1">Belongs to the LysR transcriptional regulatory family.</text>
</comment>
<dbReference type="RefSeq" id="WP_144196952.1">
    <property type="nucleotide sequence ID" value="NZ_CAJPVH010000028.1"/>
</dbReference>
<dbReference type="InterPro" id="IPR036388">
    <property type="entry name" value="WH-like_DNA-bd_sf"/>
</dbReference>
<dbReference type="InterPro" id="IPR036390">
    <property type="entry name" value="WH_DNA-bd_sf"/>
</dbReference>
<organism evidence="7 9">
    <name type="scientific">Cupriavidus campinensis</name>
    <dbReference type="NCBI Taxonomy" id="151783"/>
    <lineage>
        <taxon>Bacteria</taxon>
        <taxon>Pseudomonadati</taxon>
        <taxon>Pseudomonadota</taxon>
        <taxon>Betaproteobacteria</taxon>
        <taxon>Burkholderiales</taxon>
        <taxon>Burkholderiaceae</taxon>
        <taxon>Cupriavidus</taxon>
    </lineage>
</organism>
<dbReference type="Gene3D" id="1.10.10.10">
    <property type="entry name" value="Winged helix-like DNA-binding domain superfamily/Winged helix DNA-binding domain"/>
    <property type="match status" value="1"/>
</dbReference>
<reference evidence="7" key="3">
    <citation type="submission" date="2022-05" db="EMBL/GenBank/DDBJ databases">
        <authorList>
            <person name="Kunte H.-J."/>
        </authorList>
    </citation>
    <scope>NUCLEOTIDE SEQUENCE</scope>
    <source>
        <strain evidence="7">G5</strain>
    </source>
</reference>
<evidence type="ECO:0000256" key="2">
    <source>
        <dbReference type="ARBA" id="ARBA00023015"/>
    </source>
</evidence>
<dbReference type="PROSITE" id="PS50931">
    <property type="entry name" value="HTH_LYSR"/>
    <property type="match status" value="1"/>
</dbReference>
<dbReference type="PANTHER" id="PTHR30579:SF7">
    <property type="entry name" value="HTH-TYPE TRANSCRIPTIONAL REGULATOR LRHA-RELATED"/>
    <property type="match status" value="1"/>
</dbReference>
<dbReference type="PANTHER" id="PTHR30579">
    <property type="entry name" value="TRANSCRIPTIONAL REGULATOR"/>
    <property type="match status" value="1"/>
</dbReference>
<dbReference type="AlphaFoldDB" id="A0AAE9IBY5"/>
<protein>
    <submittedName>
        <fullName evidence="7">LysR family transcriptional regulator</fullName>
    </submittedName>
</protein>
<evidence type="ECO:0000313" key="8">
    <source>
        <dbReference type="Proteomes" id="UP000318943"/>
    </source>
</evidence>
<evidence type="ECO:0000256" key="1">
    <source>
        <dbReference type="ARBA" id="ARBA00009437"/>
    </source>
</evidence>
<dbReference type="GO" id="GO:0003700">
    <property type="term" value="F:DNA-binding transcription factor activity"/>
    <property type="evidence" value="ECO:0007669"/>
    <property type="project" value="InterPro"/>
</dbReference>
<keyword evidence="8" id="KW-1185">Reference proteome</keyword>
<keyword evidence="4" id="KW-0804">Transcription</keyword>
<dbReference type="SUPFAM" id="SSF46785">
    <property type="entry name" value="Winged helix' DNA-binding domain"/>
    <property type="match status" value="1"/>
</dbReference>
<dbReference type="Pfam" id="PF00126">
    <property type="entry name" value="HTH_1"/>
    <property type="match status" value="1"/>
</dbReference>
<dbReference type="Proteomes" id="UP001056132">
    <property type="component" value="Chromosome 2"/>
</dbReference>
<dbReference type="GO" id="GO:0003677">
    <property type="term" value="F:DNA binding"/>
    <property type="evidence" value="ECO:0007669"/>
    <property type="project" value="UniProtKB-KW"/>
</dbReference>
<evidence type="ECO:0000313" key="7">
    <source>
        <dbReference type="EMBL" id="URF07746.1"/>
    </source>
</evidence>
<dbReference type="SUPFAM" id="SSF53850">
    <property type="entry name" value="Periplasmic binding protein-like II"/>
    <property type="match status" value="1"/>
</dbReference>
<accession>A0AAE9IBY5</accession>
<dbReference type="InterPro" id="IPR005119">
    <property type="entry name" value="LysR_subst-bd"/>
</dbReference>
<dbReference type="EMBL" id="CP097331">
    <property type="protein sequence ID" value="URF07746.1"/>
    <property type="molecule type" value="Genomic_DNA"/>
</dbReference>
<dbReference type="Pfam" id="PF03466">
    <property type="entry name" value="LysR_substrate"/>
    <property type="match status" value="1"/>
</dbReference>
<name>A0AAE9IBY5_9BURK</name>
<dbReference type="InterPro" id="IPR000847">
    <property type="entry name" value="LysR_HTH_N"/>
</dbReference>